<dbReference type="EMBL" id="CAJEWN010000687">
    <property type="protein sequence ID" value="CAD2188353.1"/>
    <property type="molecule type" value="Genomic_DNA"/>
</dbReference>
<dbReference type="AlphaFoldDB" id="A0A6V7WMV5"/>
<gene>
    <name evidence="2" type="ORF">MENT_LOCUS40997</name>
</gene>
<dbReference type="Proteomes" id="UP000580250">
    <property type="component" value="Unassembled WGS sequence"/>
</dbReference>
<organism evidence="2 3">
    <name type="scientific">Meloidogyne enterolobii</name>
    <name type="common">Root-knot nematode worm</name>
    <name type="synonym">Meloidogyne mayaguensis</name>
    <dbReference type="NCBI Taxonomy" id="390850"/>
    <lineage>
        <taxon>Eukaryota</taxon>
        <taxon>Metazoa</taxon>
        <taxon>Ecdysozoa</taxon>
        <taxon>Nematoda</taxon>
        <taxon>Chromadorea</taxon>
        <taxon>Rhabditida</taxon>
        <taxon>Tylenchina</taxon>
        <taxon>Tylenchomorpha</taxon>
        <taxon>Tylenchoidea</taxon>
        <taxon>Meloidogynidae</taxon>
        <taxon>Meloidogyninae</taxon>
        <taxon>Meloidogyne</taxon>
    </lineage>
</organism>
<sequence length="62" mass="7317">MDVEMEGHQKKEFQKTTRTTTSSRFIFIIHFHIITTPSQFFTINIINKRIITSCRGRSISSR</sequence>
<protein>
    <submittedName>
        <fullName evidence="2">Uncharacterized protein</fullName>
    </submittedName>
</protein>
<name>A0A6V7WMV5_MELEN</name>
<comment type="caution">
    <text evidence="2">The sequence shown here is derived from an EMBL/GenBank/DDBJ whole genome shotgun (WGS) entry which is preliminary data.</text>
</comment>
<keyword evidence="1" id="KW-0472">Membrane</keyword>
<evidence type="ECO:0000313" key="2">
    <source>
        <dbReference type="EMBL" id="CAD2188353.1"/>
    </source>
</evidence>
<reference evidence="2 3" key="1">
    <citation type="submission" date="2020-08" db="EMBL/GenBank/DDBJ databases">
        <authorList>
            <person name="Koutsovoulos G."/>
            <person name="Danchin GJ E."/>
        </authorList>
    </citation>
    <scope>NUCLEOTIDE SEQUENCE [LARGE SCALE GENOMIC DNA]</scope>
</reference>
<keyword evidence="1" id="KW-0812">Transmembrane</keyword>
<keyword evidence="1" id="KW-1133">Transmembrane helix</keyword>
<proteinExistence type="predicted"/>
<accession>A0A6V7WMV5</accession>
<evidence type="ECO:0000256" key="1">
    <source>
        <dbReference type="SAM" id="Phobius"/>
    </source>
</evidence>
<feature type="transmembrane region" description="Helical" evidence="1">
    <location>
        <begin position="25"/>
        <end position="47"/>
    </location>
</feature>
<evidence type="ECO:0000313" key="3">
    <source>
        <dbReference type="Proteomes" id="UP000580250"/>
    </source>
</evidence>